<evidence type="ECO:0000256" key="4">
    <source>
        <dbReference type="ARBA" id="ARBA00022824"/>
    </source>
</evidence>
<dbReference type="Pfam" id="PF05620">
    <property type="entry name" value="TMEM208_SND2"/>
    <property type="match status" value="1"/>
</dbReference>
<dbReference type="Proteomes" id="UP000236621">
    <property type="component" value="Unassembled WGS sequence"/>
</dbReference>
<evidence type="ECO:0000313" key="10">
    <source>
        <dbReference type="Proteomes" id="UP000236621"/>
    </source>
</evidence>
<dbReference type="GO" id="GO:0005789">
    <property type="term" value="C:endoplasmic reticulum membrane"/>
    <property type="evidence" value="ECO:0007669"/>
    <property type="project" value="UniProtKB-SubCell"/>
</dbReference>
<dbReference type="AlphaFoldDB" id="A0A2K3QHP6"/>
<evidence type="ECO:0008006" key="11">
    <source>
        <dbReference type="Google" id="ProtNLM"/>
    </source>
</evidence>
<evidence type="ECO:0000256" key="8">
    <source>
        <dbReference type="SAM" id="Phobius"/>
    </source>
</evidence>
<feature type="transmembrane region" description="Helical" evidence="8">
    <location>
        <begin position="20"/>
        <end position="37"/>
    </location>
</feature>
<evidence type="ECO:0000313" key="9">
    <source>
        <dbReference type="EMBL" id="PNY27061.1"/>
    </source>
</evidence>
<keyword evidence="10" id="KW-1185">Reference proteome</keyword>
<gene>
    <name evidence="9" type="ORF">TCAP_03009</name>
</gene>
<evidence type="ECO:0000256" key="1">
    <source>
        <dbReference type="ARBA" id="ARBA00004477"/>
    </source>
</evidence>
<comment type="subcellular location">
    <subcellularLocation>
        <location evidence="1">Endoplasmic reticulum membrane</location>
        <topology evidence="1">Multi-pass membrane protein</topology>
    </subcellularLocation>
</comment>
<evidence type="ECO:0000256" key="5">
    <source>
        <dbReference type="ARBA" id="ARBA00022989"/>
    </source>
</evidence>
<dbReference type="PANTHER" id="PTHR13505">
    <property type="entry name" value="TRANSMEMBRANE PROTEIN 208"/>
    <property type="match status" value="1"/>
</dbReference>
<dbReference type="PANTHER" id="PTHR13505:SF7">
    <property type="entry name" value="TRANSMEMBRANE PROTEIN 208"/>
    <property type="match status" value="1"/>
</dbReference>
<keyword evidence="5 8" id="KW-1133">Transmembrane helix</keyword>
<name>A0A2K3QHP6_9HYPO</name>
<comment type="caution">
    <text evidence="9">The sequence shown here is derived from an EMBL/GenBank/DDBJ whole genome shotgun (WGS) entry which is preliminary data.</text>
</comment>
<dbReference type="STRING" id="45235.A0A2K3QHP6"/>
<dbReference type="GO" id="GO:0006624">
    <property type="term" value="P:vacuolar protein processing"/>
    <property type="evidence" value="ECO:0007669"/>
    <property type="project" value="TreeGrafter"/>
</dbReference>
<dbReference type="EMBL" id="NRSZ01000465">
    <property type="protein sequence ID" value="PNY27061.1"/>
    <property type="molecule type" value="Genomic_DNA"/>
</dbReference>
<proteinExistence type="inferred from homology"/>
<evidence type="ECO:0000256" key="6">
    <source>
        <dbReference type="ARBA" id="ARBA00023136"/>
    </source>
</evidence>
<keyword evidence="6 8" id="KW-0472">Membrane</keyword>
<dbReference type="InterPro" id="IPR008506">
    <property type="entry name" value="SND2/TMEM208"/>
</dbReference>
<accession>A0A2K3QHP6</accession>
<evidence type="ECO:0000256" key="2">
    <source>
        <dbReference type="ARBA" id="ARBA00009950"/>
    </source>
</evidence>
<organism evidence="9 10">
    <name type="scientific">Tolypocladium capitatum</name>
    <dbReference type="NCBI Taxonomy" id="45235"/>
    <lineage>
        <taxon>Eukaryota</taxon>
        <taxon>Fungi</taxon>
        <taxon>Dikarya</taxon>
        <taxon>Ascomycota</taxon>
        <taxon>Pezizomycotina</taxon>
        <taxon>Sordariomycetes</taxon>
        <taxon>Hypocreomycetidae</taxon>
        <taxon>Hypocreales</taxon>
        <taxon>Ophiocordycipitaceae</taxon>
        <taxon>Tolypocladium</taxon>
    </lineage>
</organism>
<dbReference type="OrthoDB" id="10012212at2759"/>
<evidence type="ECO:0000256" key="7">
    <source>
        <dbReference type="SAM" id="MobiDB-lite"/>
    </source>
</evidence>
<comment type="similarity">
    <text evidence="2">Belongs to the TMEM208 family.</text>
</comment>
<sequence>MAQKAKKDQAKHNAAALNGLHLTSLLVNVVFLLLHILLRPRSLLAYGLLSVPAFVCEYVLELSGRPKYDAVTKALRSPGEDMAARGLTEYMFDVIWVTWACVVVVLFVGNWGWLLWAVIPAYGAYLGKGLLGMGRQKMAEMQGGAGQDAGAAPQGNRRARRAA</sequence>
<protein>
    <recommendedName>
        <fullName evidence="11">DUF788 domain-containing protein</fullName>
    </recommendedName>
</protein>
<keyword evidence="3 8" id="KW-0812">Transmembrane</keyword>
<evidence type="ECO:0000256" key="3">
    <source>
        <dbReference type="ARBA" id="ARBA00022692"/>
    </source>
</evidence>
<keyword evidence="4" id="KW-0256">Endoplasmic reticulum</keyword>
<feature type="transmembrane region" description="Helical" evidence="8">
    <location>
        <begin position="90"/>
        <end position="107"/>
    </location>
</feature>
<reference evidence="9 10" key="1">
    <citation type="submission" date="2017-08" db="EMBL/GenBank/DDBJ databases">
        <title>Harnessing the power of phylogenomics to disentangle the directionality and signatures of interkingdom host jumping in the parasitic fungal genus Tolypocladium.</title>
        <authorList>
            <person name="Quandt C.A."/>
            <person name="Patterson W."/>
            <person name="Spatafora J.W."/>
        </authorList>
    </citation>
    <scope>NUCLEOTIDE SEQUENCE [LARGE SCALE GENOMIC DNA]</scope>
    <source>
        <strain evidence="9 10">CBS 113982</strain>
    </source>
</reference>
<dbReference type="GO" id="GO:0005773">
    <property type="term" value="C:vacuole"/>
    <property type="evidence" value="ECO:0007669"/>
    <property type="project" value="GOC"/>
</dbReference>
<feature type="region of interest" description="Disordered" evidence="7">
    <location>
        <begin position="144"/>
        <end position="163"/>
    </location>
</feature>